<keyword evidence="5" id="KW-0349">Heme</keyword>
<comment type="similarity">
    <text evidence="2 5">Belongs to the cytochrome P450 family.</text>
</comment>
<evidence type="ECO:0000256" key="4">
    <source>
        <dbReference type="ARBA" id="ARBA00023004"/>
    </source>
</evidence>
<reference evidence="6 7" key="1">
    <citation type="submission" date="2024-02" db="EMBL/GenBank/DDBJ databases">
        <title>De novo assembly and annotation of 12 fungi associated with fruit tree decline syndrome in Ontario, Canada.</title>
        <authorList>
            <person name="Sulman M."/>
            <person name="Ellouze W."/>
            <person name="Ilyukhin E."/>
        </authorList>
    </citation>
    <scope>NUCLEOTIDE SEQUENCE [LARGE SCALE GENOMIC DNA]</scope>
    <source>
        <strain evidence="6 7">M42-189</strain>
    </source>
</reference>
<proteinExistence type="inferred from homology"/>
<dbReference type="PROSITE" id="PS00086">
    <property type="entry name" value="CYTOCHROME_P450"/>
    <property type="match status" value="1"/>
</dbReference>
<dbReference type="Pfam" id="PF00067">
    <property type="entry name" value="p450"/>
    <property type="match status" value="1"/>
</dbReference>
<dbReference type="InterPro" id="IPR036396">
    <property type="entry name" value="Cyt_P450_sf"/>
</dbReference>
<keyword evidence="7" id="KW-1185">Reference proteome</keyword>
<comment type="cofactor">
    <cofactor evidence="1">
        <name>heme</name>
        <dbReference type="ChEBI" id="CHEBI:30413"/>
    </cofactor>
</comment>
<dbReference type="InterPro" id="IPR017972">
    <property type="entry name" value="Cyt_P450_CS"/>
</dbReference>
<dbReference type="SUPFAM" id="SSF48264">
    <property type="entry name" value="Cytochrome P450"/>
    <property type="match status" value="1"/>
</dbReference>
<evidence type="ECO:0008006" key="8">
    <source>
        <dbReference type="Google" id="ProtNLM"/>
    </source>
</evidence>
<keyword evidence="4 5" id="KW-0408">Iron</keyword>
<dbReference type="InterPro" id="IPR050121">
    <property type="entry name" value="Cytochrome_P450_monoxygenase"/>
</dbReference>
<evidence type="ECO:0000256" key="5">
    <source>
        <dbReference type="RuleBase" id="RU000461"/>
    </source>
</evidence>
<dbReference type="Gene3D" id="1.10.630.10">
    <property type="entry name" value="Cytochrome P450"/>
    <property type="match status" value="1"/>
</dbReference>
<dbReference type="InterPro" id="IPR002401">
    <property type="entry name" value="Cyt_P450_E_grp-I"/>
</dbReference>
<evidence type="ECO:0000313" key="6">
    <source>
        <dbReference type="EMBL" id="KAL1607608.1"/>
    </source>
</evidence>
<evidence type="ECO:0000256" key="2">
    <source>
        <dbReference type="ARBA" id="ARBA00010617"/>
    </source>
</evidence>
<sequence length="579" mass="65614">MTMISHTEIASLLLISIAFYKIVNLARWYRAAQKTGLPIVLSPVLETEIWGYILTPILRYWYNGYLLQNRGWPSWCRFMIKDWAWEDKRRAHEEYGDVFLVVSPEGIICYSANAAFNHDVMHRRSEFTKPRDKYKLLEPYGPNVATAEGKTYRFHVRITAPPFGDMSGANELVFAETASQTRRLVESWSSNPSDDLQFDVNGLTLAVISMAGFGKRLNWMSNQADSANIPPGYDLSFLRAISDTTSYMTAILLLPKWLLRLTPLKCAALAHDNLDRYMREMIRAERNHIQSDSAYESASARGNLLTSILKASAVEGTESGRTGALARKEAFTENEVMGNLFIYLLAGYETTANAILYGLIVLALRPDIQAECVAEVDRIYAEAAAESRSTLTYAQDFDKLQYLYGFMYETFRLYPGVIMITKMVKKDTVMAIPGDGKQPSRTVILPRECRVYLNSTATQYSEAYWPNPESLDPHRWNTVVRPDGTSEKEGKHNVVAADKTRQMRGTFLTFSDGARACLGRKFAQAEYIAFLATLLREYEVALGNEVDRDLAEKDLNWRCAGKVTLAPNDNCRLKLVKRH</sequence>
<keyword evidence="5" id="KW-0560">Oxidoreductase</keyword>
<keyword evidence="5" id="KW-0503">Monooxygenase</keyword>
<evidence type="ECO:0000256" key="1">
    <source>
        <dbReference type="ARBA" id="ARBA00001971"/>
    </source>
</evidence>
<dbReference type="EMBL" id="JAKJXO020000003">
    <property type="protein sequence ID" value="KAL1607608.1"/>
    <property type="molecule type" value="Genomic_DNA"/>
</dbReference>
<dbReference type="PRINTS" id="PR00463">
    <property type="entry name" value="EP450I"/>
</dbReference>
<name>A0ABR3RTL1_9PLEO</name>
<evidence type="ECO:0000256" key="3">
    <source>
        <dbReference type="ARBA" id="ARBA00022723"/>
    </source>
</evidence>
<dbReference type="PANTHER" id="PTHR24305">
    <property type="entry name" value="CYTOCHROME P450"/>
    <property type="match status" value="1"/>
</dbReference>
<dbReference type="PRINTS" id="PR00385">
    <property type="entry name" value="P450"/>
</dbReference>
<gene>
    <name evidence="6" type="ORF">SLS60_002542</name>
</gene>
<organism evidence="6 7">
    <name type="scientific">Paraconiothyrium brasiliense</name>
    <dbReference type="NCBI Taxonomy" id="300254"/>
    <lineage>
        <taxon>Eukaryota</taxon>
        <taxon>Fungi</taxon>
        <taxon>Dikarya</taxon>
        <taxon>Ascomycota</taxon>
        <taxon>Pezizomycotina</taxon>
        <taxon>Dothideomycetes</taxon>
        <taxon>Pleosporomycetidae</taxon>
        <taxon>Pleosporales</taxon>
        <taxon>Massarineae</taxon>
        <taxon>Didymosphaeriaceae</taxon>
        <taxon>Paraconiothyrium</taxon>
    </lineage>
</organism>
<comment type="caution">
    <text evidence="6">The sequence shown here is derived from an EMBL/GenBank/DDBJ whole genome shotgun (WGS) entry which is preliminary data.</text>
</comment>
<dbReference type="Proteomes" id="UP001521785">
    <property type="component" value="Unassembled WGS sequence"/>
</dbReference>
<dbReference type="InterPro" id="IPR001128">
    <property type="entry name" value="Cyt_P450"/>
</dbReference>
<accession>A0ABR3RTL1</accession>
<protein>
    <recommendedName>
        <fullName evidence="8">Cytochrome P450</fullName>
    </recommendedName>
</protein>
<evidence type="ECO:0000313" key="7">
    <source>
        <dbReference type="Proteomes" id="UP001521785"/>
    </source>
</evidence>
<keyword evidence="3 5" id="KW-0479">Metal-binding</keyword>
<dbReference type="PANTHER" id="PTHR24305:SF166">
    <property type="entry name" value="CYTOCHROME P450 12A4, MITOCHONDRIAL-RELATED"/>
    <property type="match status" value="1"/>
</dbReference>